<dbReference type="InterPro" id="IPR016032">
    <property type="entry name" value="Sig_transdc_resp-reg_C-effctor"/>
</dbReference>
<evidence type="ECO:0000256" key="5">
    <source>
        <dbReference type="ARBA" id="ARBA00023163"/>
    </source>
</evidence>
<dbReference type="CDD" id="cd15831">
    <property type="entry name" value="BTAD"/>
    <property type="match status" value="1"/>
</dbReference>
<dbReference type="InterPro" id="IPR042197">
    <property type="entry name" value="Apaf_helical"/>
</dbReference>
<dbReference type="SUPFAM" id="SSF48452">
    <property type="entry name" value="TPR-like"/>
    <property type="match status" value="1"/>
</dbReference>
<dbReference type="InterPro" id="IPR036388">
    <property type="entry name" value="WH-like_DNA-bd_sf"/>
</dbReference>
<comment type="similarity">
    <text evidence="1">Belongs to the AfsR/DnrI/RedD regulatory family.</text>
</comment>
<dbReference type="PANTHER" id="PTHR35807">
    <property type="entry name" value="TRANSCRIPTIONAL REGULATOR REDD-RELATED"/>
    <property type="match status" value="1"/>
</dbReference>
<dbReference type="PANTHER" id="PTHR35807:SF1">
    <property type="entry name" value="TRANSCRIPTIONAL REGULATOR REDD"/>
    <property type="match status" value="1"/>
</dbReference>
<dbReference type="InterPro" id="IPR001867">
    <property type="entry name" value="OmpR/PhoB-type_DNA-bd"/>
</dbReference>
<evidence type="ECO:0000256" key="1">
    <source>
        <dbReference type="ARBA" id="ARBA00005820"/>
    </source>
</evidence>
<dbReference type="SMART" id="SM01043">
    <property type="entry name" value="BTAD"/>
    <property type="match status" value="1"/>
</dbReference>
<evidence type="ECO:0000313" key="9">
    <source>
        <dbReference type="Proteomes" id="UP000324101"/>
    </source>
</evidence>
<dbReference type="Gene3D" id="1.25.40.10">
    <property type="entry name" value="Tetratricopeptide repeat domain"/>
    <property type="match status" value="1"/>
</dbReference>
<dbReference type="Gene3D" id="3.40.50.300">
    <property type="entry name" value="P-loop containing nucleotide triphosphate hydrolases"/>
    <property type="match status" value="1"/>
</dbReference>
<dbReference type="PRINTS" id="PR00364">
    <property type="entry name" value="DISEASERSIST"/>
</dbReference>
<feature type="domain" description="OmpR/PhoB-type" evidence="7">
    <location>
        <begin position="1"/>
        <end position="90"/>
    </location>
</feature>
<dbReference type="GO" id="GO:0003677">
    <property type="term" value="F:DNA binding"/>
    <property type="evidence" value="ECO:0007669"/>
    <property type="project" value="UniProtKB-UniRule"/>
</dbReference>
<dbReference type="SMART" id="SM00862">
    <property type="entry name" value="Trans_reg_C"/>
    <property type="match status" value="1"/>
</dbReference>
<keyword evidence="3" id="KW-0805">Transcription regulation</keyword>
<evidence type="ECO:0000256" key="4">
    <source>
        <dbReference type="ARBA" id="ARBA00023125"/>
    </source>
</evidence>
<dbReference type="AlphaFoldDB" id="A0A5P2DTY4"/>
<evidence type="ECO:0000313" key="8">
    <source>
        <dbReference type="EMBL" id="QES58665.1"/>
    </source>
</evidence>
<accession>A0A5P2DTY4</accession>
<evidence type="ECO:0000256" key="6">
    <source>
        <dbReference type="PROSITE-ProRule" id="PRU01091"/>
    </source>
</evidence>
<dbReference type="GO" id="GO:0000160">
    <property type="term" value="P:phosphorelay signal transduction system"/>
    <property type="evidence" value="ECO:0007669"/>
    <property type="project" value="UniProtKB-KW"/>
</dbReference>
<dbReference type="InterPro" id="IPR051677">
    <property type="entry name" value="AfsR-DnrI-RedD_regulator"/>
</dbReference>
<evidence type="ECO:0000256" key="3">
    <source>
        <dbReference type="ARBA" id="ARBA00023015"/>
    </source>
</evidence>
<dbReference type="Pfam" id="PF03704">
    <property type="entry name" value="BTAD"/>
    <property type="match status" value="1"/>
</dbReference>
<dbReference type="OrthoDB" id="5521887at2"/>
<protein>
    <recommendedName>
        <fullName evidence="7">OmpR/PhoB-type domain-containing protein</fullName>
    </recommendedName>
</protein>
<dbReference type="GO" id="GO:0006355">
    <property type="term" value="P:regulation of DNA-templated transcription"/>
    <property type="evidence" value="ECO:0007669"/>
    <property type="project" value="InterPro"/>
</dbReference>
<dbReference type="PROSITE" id="PS51755">
    <property type="entry name" value="OMPR_PHOB"/>
    <property type="match status" value="1"/>
</dbReference>
<evidence type="ECO:0000259" key="7">
    <source>
        <dbReference type="PROSITE" id="PS51755"/>
    </source>
</evidence>
<dbReference type="InterPro" id="IPR027417">
    <property type="entry name" value="P-loop_NTPase"/>
</dbReference>
<dbReference type="Gene3D" id="1.10.10.10">
    <property type="entry name" value="Winged helix-like DNA-binding domain superfamily/Winged helix DNA-binding domain"/>
    <property type="match status" value="1"/>
</dbReference>
<keyword evidence="5" id="KW-0804">Transcription</keyword>
<proteinExistence type="inferred from homology"/>
<dbReference type="InterPro" id="IPR005158">
    <property type="entry name" value="BTAD"/>
</dbReference>
<organism evidence="8 9">
    <name type="scientific">Streptomyces venezuelae</name>
    <dbReference type="NCBI Taxonomy" id="54571"/>
    <lineage>
        <taxon>Bacteria</taxon>
        <taxon>Bacillati</taxon>
        <taxon>Actinomycetota</taxon>
        <taxon>Actinomycetes</taxon>
        <taxon>Kitasatosporales</taxon>
        <taxon>Streptomycetaceae</taxon>
        <taxon>Streptomyces</taxon>
    </lineage>
</organism>
<dbReference type="Proteomes" id="UP000324101">
    <property type="component" value="Chromosome"/>
</dbReference>
<evidence type="ECO:0000256" key="2">
    <source>
        <dbReference type="ARBA" id="ARBA00023012"/>
    </source>
</evidence>
<dbReference type="EMBL" id="CP029189">
    <property type="protein sequence ID" value="QES58665.1"/>
    <property type="molecule type" value="Genomic_DNA"/>
</dbReference>
<keyword evidence="4 6" id="KW-0238">DNA-binding</keyword>
<name>A0A5P2DTY4_STRVZ</name>
<reference evidence="8 9" key="1">
    <citation type="submission" date="2018-05" db="EMBL/GenBank/DDBJ databases">
        <title>Streptomyces venezuelae.</title>
        <authorList>
            <person name="Kim W."/>
            <person name="Lee N."/>
            <person name="Cho B.-K."/>
        </authorList>
    </citation>
    <scope>NUCLEOTIDE SEQUENCE [LARGE SCALE GENOMIC DNA]</scope>
    <source>
        <strain evidence="8 9">ATCC 21018</strain>
    </source>
</reference>
<sequence>MEFRVLGPVEVRRDGRRVAFSGAKLHTVLAALLVAREEVISDDRLCRLLWGWAPPATVSAQLYTYVSRLRKILGDDVLIDRRPPGYAMSIGNATLDLSEFEKLAISGREALIAEDFEKAGELLRGALARWNGLPFANATEYLADAEAPRLTEARAVTLEHRIAADLALGRHEQITGELTGLVAEFPLRERIRCQLMTALCRSGRQADAIHLYHHGRAVLADELGVNPGEELQATYRALLEGTLDRRPRPASAVRPGSRREVSARPAVTPAMLPPDTVDFTGREPELDLLCRALAPDAQGSGRPRRVLVTGMAGLGKTALAVHAAHRCQRHFPDGQLYADLRAPDGTPRHPTGVLRGLLRALGPADDVPATEDQDQLVRLYRERTRGRQLLIVLDNASGAAQLGPLLPNTPEPAVLVTGRTALPTVAGAHTVALAPLPPGDSLELLSAAAGPARVASAPGAATAIVEHCAGLPLALRIVGTRIAARPHCAPDRLARRLADPVTRLRELHSGDLDVHSSLLPSWRALDPEVRVVFPALAALGPRPFPAADAAMSLGLPETEAERLLEALADAALLEVSGADEWGQPCYLFHPLVRLFALSLGEGTAPGPGAAARTEHNRRLTHRP</sequence>
<gene>
    <name evidence="8" type="ORF">DEJ51_03030</name>
</gene>
<keyword evidence="2" id="KW-0902">Two-component regulatory system</keyword>
<dbReference type="SUPFAM" id="SSF46894">
    <property type="entry name" value="C-terminal effector domain of the bipartite response regulators"/>
    <property type="match status" value="1"/>
</dbReference>
<dbReference type="Gene3D" id="1.10.8.430">
    <property type="entry name" value="Helical domain of apoptotic protease-activating factors"/>
    <property type="match status" value="1"/>
</dbReference>
<dbReference type="SUPFAM" id="SSF52540">
    <property type="entry name" value="P-loop containing nucleoside triphosphate hydrolases"/>
    <property type="match status" value="1"/>
</dbReference>
<feature type="DNA-binding region" description="OmpR/PhoB-type" evidence="6">
    <location>
        <begin position="1"/>
        <end position="90"/>
    </location>
</feature>
<dbReference type="Pfam" id="PF00486">
    <property type="entry name" value="Trans_reg_C"/>
    <property type="match status" value="1"/>
</dbReference>
<dbReference type="GO" id="GO:0043531">
    <property type="term" value="F:ADP binding"/>
    <property type="evidence" value="ECO:0007669"/>
    <property type="project" value="InterPro"/>
</dbReference>
<dbReference type="InterPro" id="IPR011990">
    <property type="entry name" value="TPR-like_helical_dom_sf"/>
</dbReference>